<dbReference type="PANTHER" id="PTHR19325:SF551">
    <property type="entry name" value="ZONA PELLUCIDA SPERM-BINDING PROTEIN 3 RECEPTOR"/>
    <property type="match status" value="1"/>
</dbReference>
<sequence>MMCPPRVPHGALDTKGKMRARPSSGPWRVSDPTLFQMTLVAALLATVLGNCGPPPYLPFASPIKKLYDTDFKTGTTLRYTCHLGYSKISSSSVTCNDRGSWDYSAFCAKKRCRSLEDLPNGKVEVKTDFLFGSTIEFSCSEG</sequence>
<proteinExistence type="predicted"/>
<dbReference type="AlphaFoldDB" id="A0A8B8YPU9"/>
<keyword evidence="1 6" id="KW-0768">Sushi</keyword>
<organism evidence="9 10">
    <name type="scientific">Balaenoptera musculus</name>
    <name type="common">Blue whale</name>
    <dbReference type="NCBI Taxonomy" id="9771"/>
    <lineage>
        <taxon>Eukaryota</taxon>
        <taxon>Metazoa</taxon>
        <taxon>Chordata</taxon>
        <taxon>Craniata</taxon>
        <taxon>Vertebrata</taxon>
        <taxon>Euteleostomi</taxon>
        <taxon>Mammalia</taxon>
        <taxon>Eutheria</taxon>
        <taxon>Laurasiatheria</taxon>
        <taxon>Artiodactyla</taxon>
        <taxon>Whippomorpha</taxon>
        <taxon>Cetacea</taxon>
        <taxon>Mysticeti</taxon>
        <taxon>Balaenopteridae</taxon>
        <taxon>Balaenoptera</taxon>
    </lineage>
</organism>
<dbReference type="Pfam" id="PF00084">
    <property type="entry name" value="Sushi"/>
    <property type="match status" value="2"/>
</dbReference>
<dbReference type="Gene3D" id="2.20.28.230">
    <property type="match status" value="1"/>
</dbReference>
<evidence type="ECO:0000313" key="9">
    <source>
        <dbReference type="Proteomes" id="UP000694857"/>
    </source>
</evidence>
<dbReference type="InterPro" id="IPR035976">
    <property type="entry name" value="Sushi/SCR/CCP_sf"/>
</dbReference>
<protein>
    <submittedName>
        <fullName evidence="10">C4b-binding protein alpha chain-like</fullName>
    </submittedName>
</protein>
<dbReference type="SMART" id="SM00032">
    <property type="entry name" value="CCP"/>
    <property type="match status" value="1"/>
</dbReference>
<feature type="region of interest" description="Disordered" evidence="7">
    <location>
        <begin position="1"/>
        <end position="25"/>
    </location>
</feature>
<dbReference type="SUPFAM" id="SSF57535">
    <property type="entry name" value="Complement control module/SCR domain"/>
    <property type="match status" value="2"/>
</dbReference>
<evidence type="ECO:0000259" key="8">
    <source>
        <dbReference type="PROSITE" id="PS50923"/>
    </source>
</evidence>
<comment type="caution">
    <text evidence="6">Lacks conserved residue(s) required for the propagation of feature annotation.</text>
</comment>
<evidence type="ECO:0000256" key="7">
    <source>
        <dbReference type="SAM" id="MobiDB-lite"/>
    </source>
</evidence>
<evidence type="ECO:0000256" key="4">
    <source>
        <dbReference type="ARBA" id="ARBA00023157"/>
    </source>
</evidence>
<dbReference type="PANTHER" id="PTHR19325">
    <property type="entry name" value="COMPLEMENT COMPONENT-RELATED SUSHI DOMAIN-CONTAINING"/>
    <property type="match status" value="1"/>
</dbReference>
<keyword evidence="9" id="KW-1185">Reference proteome</keyword>
<dbReference type="KEGG" id="bmus:118901926"/>
<dbReference type="OrthoDB" id="8961654at2759"/>
<evidence type="ECO:0000256" key="5">
    <source>
        <dbReference type="ARBA" id="ARBA00023180"/>
    </source>
</evidence>
<dbReference type="InterPro" id="IPR050350">
    <property type="entry name" value="Compl-Cell_Adhes-Reg"/>
</dbReference>
<evidence type="ECO:0000256" key="1">
    <source>
        <dbReference type="ARBA" id="ARBA00022659"/>
    </source>
</evidence>
<dbReference type="InterPro" id="IPR000436">
    <property type="entry name" value="Sushi_SCR_CCP_dom"/>
</dbReference>
<gene>
    <name evidence="10" type="primary">LOC118901926</name>
</gene>
<dbReference type="PROSITE" id="PS50923">
    <property type="entry name" value="SUSHI"/>
    <property type="match status" value="1"/>
</dbReference>
<feature type="domain" description="Sushi" evidence="8">
    <location>
        <begin position="49"/>
        <end position="109"/>
    </location>
</feature>
<accession>A0A8B8YPU9</accession>
<dbReference type="Proteomes" id="UP000694857">
    <property type="component" value="Chromosome 1"/>
</dbReference>
<dbReference type="RefSeq" id="XP_036721655.1">
    <property type="nucleotide sequence ID" value="XM_036865760.1"/>
</dbReference>
<evidence type="ECO:0000256" key="6">
    <source>
        <dbReference type="PROSITE-ProRule" id="PRU00302"/>
    </source>
</evidence>
<keyword evidence="3" id="KW-0677">Repeat</keyword>
<evidence type="ECO:0000256" key="3">
    <source>
        <dbReference type="ARBA" id="ARBA00022737"/>
    </source>
</evidence>
<dbReference type="CDD" id="cd00033">
    <property type="entry name" value="CCP"/>
    <property type="match status" value="2"/>
</dbReference>
<dbReference type="Gene3D" id="2.10.70.10">
    <property type="entry name" value="Complement Module, domain 1"/>
    <property type="match status" value="1"/>
</dbReference>
<evidence type="ECO:0000256" key="2">
    <source>
        <dbReference type="ARBA" id="ARBA00022729"/>
    </source>
</evidence>
<keyword evidence="5" id="KW-0325">Glycoprotein</keyword>
<keyword evidence="2" id="KW-0732">Signal</keyword>
<name>A0A8B8YPU9_BALMU</name>
<keyword evidence="4" id="KW-1015">Disulfide bond</keyword>
<dbReference type="GeneID" id="118901926"/>
<evidence type="ECO:0000313" key="10">
    <source>
        <dbReference type="RefSeq" id="XP_036721655.1"/>
    </source>
</evidence>
<reference evidence="10" key="1">
    <citation type="submission" date="2025-08" db="UniProtKB">
        <authorList>
            <consortium name="RefSeq"/>
        </authorList>
    </citation>
    <scope>IDENTIFICATION</scope>
    <source>
        <tissue evidence="10">Epidermis and Blubber</tissue>
    </source>
</reference>